<dbReference type="PROSITE" id="PS01125">
    <property type="entry name" value="ROK"/>
    <property type="match status" value="1"/>
</dbReference>
<comment type="caution">
    <text evidence="2">The sequence shown here is derived from an EMBL/GenBank/DDBJ whole genome shotgun (WGS) entry which is preliminary data.</text>
</comment>
<dbReference type="Pfam" id="PF00480">
    <property type="entry name" value="ROK"/>
    <property type="match status" value="1"/>
</dbReference>
<dbReference type="InterPro" id="IPR043129">
    <property type="entry name" value="ATPase_NBD"/>
</dbReference>
<dbReference type="PANTHER" id="PTHR18964">
    <property type="entry name" value="ROK (REPRESSOR, ORF, KINASE) FAMILY"/>
    <property type="match status" value="1"/>
</dbReference>
<sequence>MPESLPAMVTQYAVGVDLGGTNIVVAAMTLDGSKLFGLQSAPTLAAEGADAVIARLARMVNETIDATMQETGASRDAFIGVGVGAPGTVDRATGRVLKAPNLDWHNRELAHPMSQLTGLPVQIDNDANCATYGEWWLGAARGGVNVIGVTIGTGVGGGIIVDRKVYHGSSDAAGEIGHTTIDLNGRRCGCGNYGCLEAYASGSAIAGRAREALTNDESSMLRTMVDGDLTRITAAVVYEAAGQGDAVALEIVRDTARVLGAGLANLLNIFNPDVVVIAGGVTQAGDALFEPLRKEVRRRAFKSVSERCHIVPGTLPGTAGVVGAVAAFIAQSTGHPPA</sequence>
<gene>
    <name evidence="2" type="ORF">DGD08_09875</name>
</gene>
<proteinExistence type="inferred from homology"/>
<dbReference type="PANTHER" id="PTHR18964:SF149">
    <property type="entry name" value="BIFUNCTIONAL UDP-N-ACETYLGLUCOSAMINE 2-EPIMERASE_N-ACETYLMANNOSAMINE KINASE"/>
    <property type="match status" value="1"/>
</dbReference>
<dbReference type="InterPro" id="IPR000600">
    <property type="entry name" value="ROK"/>
</dbReference>
<dbReference type="Proteomes" id="UP000264071">
    <property type="component" value="Unassembled WGS sequence"/>
</dbReference>
<dbReference type="Gene3D" id="3.30.420.40">
    <property type="match status" value="2"/>
</dbReference>
<dbReference type="InterPro" id="IPR049874">
    <property type="entry name" value="ROK_cs"/>
</dbReference>
<dbReference type="AlphaFoldDB" id="A0A3D4V8S2"/>
<evidence type="ECO:0000313" key="3">
    <source>
        <dbReference type="Proteomes" id="UP000264071"/>
    </source>
</evidence>
<organism evidence="2 3">
    <name type="scientific">Gemmatimonas aurantiaca</name>
    <dbReference type="NCBI Taxonomy" id="173480"/>
    <lineage>
        <taxon>Bacteria</taxon>
        <taxon>Pseudomonadati</taxon>
        <taxon>Gemmatimonadota</taxon>
        <taxon>Gemmatimonadia</taxon>
        <taxon>Gemmatimonadales</taxon>
        <taxon>Gemmatimonadaceae</taxon>
        <taxon>Gemmatimonas</taxon>
    </lineage>
</organism>
<comment type="similarity">
    <text evidence="1">Belongs to the ROK (NagC/XylR) family.</text>
</comment>
<accession>A0A3D4V8S2</accession>
<dbReference type="SUPFAM" id="SSF53067">
    <property type="entry name" value="Actin-like ATPase domain"/>
    <property type="match status" value="1"/>
</dbReference>
<name>A0A3D4V8S2_9BACT</name>
<evidence type="ECO:0000256" key="1">
    <source>
        <dbReference type="ARBA" id="ARBA00006479"/>
    </source>
</evidence>
<evidence type="ECO:0000313" key="2">
    <source>
        <dbReference type="EMBL" id="HCT57495.1"/>
    </source>
</evidence>
<dbReference type="EMBL" id="DPIY01000009">
    <property type="protein sequence ID" value="HCT57495.1"/>
    <property type="molecule type" value="Genomic_DNA"/>
</dbReference>
<reference evidence="2 3" key="1">
    <citation type="journal article" date="2018" name="Nat. Biotechnol.">
        <title>A standardized bacterial taxonomy based on genome phylogeny substantially revises the tree of life.</title>
        <authorList>
            <person name="Parks D.H."/>
            <person name="Chuvochina M."/>
            <person name="Waite D.W."/>
            <person name="Rinke C."/>
            <person name="Skarshewski A."/>
            <person name="Chaumeil P.A."/>
            <person name="Hugenholtz P."/>
        </authorList>
    </citation>
    <scope>NUCLEOTIDE SEQUENCE [LARGE SCALE GENOMIC DNA]</scope>
    <source>
        <strain evidence="2">UBA8844</strain>
    </source>
</reference>
<protein>
    <submittedName>
        <fullName evidence="2">ROK family protein</fullName>
    </submittedName>
</protein>